<dbReference type="InterPro" id="IPR006311">
    <property type="entry name" value="TAT_signal"/>
</dbReference>
<organism evidence="1 2">
    <name type="scientific">Kineococcus xinjiangensis</name>
    <dbReference type="NCBI Taxonomy" id="512762"/>
    <lineage>
        <taxon>Bacteria</taxon>
        <taxon>Bacillati</taxon>
        <taxon>Actinomycetota</taxon>
        <taxon>Actinomycetes</taxon>
        <taxon>Kineosporiales</taxon>
        <taxon>Kineosporiaceae</taxon>
        <taxon>Kineococcus</taxon>
    </lineage>
</organism>
<accession>A0A2S6IUA6</accession>
<proteinExistence type="predicted"/>
<evidence type="ECO:0000313" key="2">
    <source>
        <dbReference type="Proteomes" id="UP000239485"/>
    </source>
</evidence>
<comment type="caution">
    <text evidence="1">The sequence shown here is derived from an EMBL/GenBank/DDBJ whole genome shotgun (WGS) entry which is preliminary data.</text>
</comment>
<evidence type="ECO:0000313" key="1">
    <source>
        <dbReference type="EMBL" id="PPK97857.1"/>
    </source>
</evidence>
<gene>
    <name evidence="1" type="ORF">CLV92_1027</name>
</gene>
<name>A0A2S6IUA6_9ACTN</name>
<dbReference type="RefSeq" id="WP_104431333.1">
    <property type="nucleotide sequence ID" value="NZ_PTJD01000002.1"/>
</dbReference>
<dbReference type="PROSITE" id="PS51318">
    <property type="entry name" value="TAT"/>
    <property type="match status" value="1"/>
</dbReference>
<protein>
    <submittedName>
        <fullName evidence="1">Uncharacterized protein</fullName>
    </submittedName>
</protein>
<sequence length="177" mass="18466">MADTSLGSDPDLAPHLGAGSRRHQIRIVLAAGALALTAASVATHAALADDGQPKPQPLAPTTAFAVLAAPQQPSDVIDSPHLRYLVRPDTTRFLGETPIGPAYLGVGITGDACLVTLRAQGAEIVPDTGCTPWPSDSSTAVMSGDGPRDEDVLLVPDGYQHDEAWRGIHRNLLIKVI</sequence>
<dbReference type="AlphaFoldDB" id="A0A2S6IUA6"/>
<dbReference type="Proteomes" id="UP000239485">
    <property type="component" value="Unassembled WGS sequence"/>
</dbReference>
<reference evidence="1 2" key="1">
    <citation type="submission" date="2018-02" db="EMBL/GenBank/DDBJ databases">
        <title>Genomic Encyclopedia of Archaeal and Bacterial Type Strains, Phase II (KMG-II): from individual species to whole genera.</title>
        <authorList>
            <person name="Goeker M."/>
        </authorList>
    </citation>
    <scope>NUCLEOTIDE SEQUENCE [LARGE SCALE GENOMIC DNA]</scope>
    <source>
        <strain evidence="1 2">DSM 22857</strain>
    </source>
</reference>
<keyword evidence="2" id="KW-1185">Reference proteome</keyword>
<dbReference type="EMBL" id="PTJD01000002">
    <property type="protein sequence ID" value="PPK97857.1"/>
    <property type="molecule type" value="Genomic_DNA"/>
</dbReference>